<dbReference type="Proteomes" id="UP000756346">
    <property type="component" value="Unassembled WGS sequence"/>
</dbReference>
<dbReference type="GeneID" id="70185347"/>
<dbReference type="RefSeq" id="XP_046005391.1">
    <property type="nucleotide sequence ID" value="XM_046155801.1"/>
</dbReference>
<gene>
    <name evidence="1" type="ORF">B0I36DRAFT_338718</name>
</gene>
<evidence type="ECO:0000313" key="1">
    <source>
        <dbReference type="EMBL" id="KAH7014424.1"/>
    </source>
</evidence>
<reference evidence="1" key="1">
    <citation type="journal article" date="2021" name="Nat. Commun.">
        <title>Genetic determinants of endophytism in the Arabidopsis root mycobiome.</title>
        <authorList>
            <person name="Mesny F."/>
            <person name="Miyauchi S."/>
            <person name="Thiergart T."/>
            <person name="Pickel B."/>
            <person name="Atanasova L."/>
            <person name="Karlsson M."/>
            <person name="Huettel B."/>
            <person name="Barry K.W."/>
            <person name="Haridas S."/>
            <person name="Chen C."/>
            <person name="Bauer D."/>
            <person name="Andreopoulos W."/>
            <person name="Pangilinan J."/>
            <person name="LaButti K."/>
            <person name="Riley R."/>
            <person name="Lipzen A."/>
            <person name="Clum A."/>
            <person name="Drula E."/>
            <person name="Henrissat B."/>
            <person name="Kohler A."/>
            <person name="Grigoriev I.V."/>
            <person name="Martin F.M."/>
            <person name="Hacquard S."/>
        </authorList>
    </citation>
    <scope>NUCLEOTIDE SEQUENCE</scope>
    <source>
        <strain evidence="1">MPI-CAGE-CH-0230</strain>
    </source>
</reference>
<proteinExistence type="predicted"/>
<name>A0A9P8XS54_9PEZI</name>
<organism evidence="1 2">
    <name type="scientific">Microdochium trichocladiopsis</name>
    <dbReference type="NCBI Taxonomy" id="1682393"/>
    <lineage>
        <taxon>Eukaryota</taxon>
        <taxon>Fungi</taxon>
        <taxon>Dikarya</taxon>
        <taxon>Ascomycota</taxon>
        <taxon>Pezizomycotina</taxon>
        <taxon>Sordariomycetes</taxon>
        <taxon>Xylariomycetidae</taxon>
        <taxon>Xylariales</taxon>
        <taxon>Microdochiaceae</taxon>
        <taxon>Microdochium</taxon>
    </lineage>
</organism>
<dbReference type="OrthoDB" id="5139395at2759"/>
<evidence type="ECO:0000313" key="2">
    <source>
        <dbReference type="Proteomes" id="UP000756346"/>
    </source>
</evidence>
<protein>
    <submittedName>
        <fullName evidence="1">Uncharacterized protein</fullName>
    </submittedName>
</protein>
<keyword evidence="2" id="KW-1185">Reference proteome</keyword>
<accession>A0A9P8XS54</accession>
<dbReference type="AlphaFoldDB" id="A0A9P8XS54"/>
<comment type="caution">
    <text evidence="1">The sequence shown here is derived from an EMBL/GenBank/DDBJ whole genome shotgun (WGS) entry which is preliminary data.</text>
</comment>
<sequence length="175" mass="19281">MVAIDHFSDTVPPSLVDKWLLALDPDPSHTFALPPEVKGFYGGDLRASIPIELAHDCYKYIVHETQDRTKIVKYARRMLLAIGLLDLDALEAGDVNLAGLALWHRALALVRIAEEDDGGQELAETLRRYEGVRARSALSDAKLPQPGRLKARLLASAKELDNGTVVSCLEAWTLL</sequence>
<dbReference type="EMBL" id="JAGTJQ010000013">
    <property type="protein sequence ID" value="KAH7014424.1"/>
    <property type="molecule type" value="Genomic_DNA"/>
</dbReference>